<dbReference type="InterPro" id="IPR053925">
    <property type="entry name" value="RecX_HTH_3rd"/>
</dbReference>
<proteinExistence type="inferred from homology"/>
<evidence type="ECO:0000313" key="9">
    <source>
        <dbReference type="EMBL" id="XBP70075.1"/>
    </source>
</evidence>
<organism evidence="9">
    <name type="scientific">Polaromonas hydrogenivorans</name>
    <dbReference type="NCBI Taxonomy" id="335476"/>
    <lineage>
        <taxon>Bacteria</taxon>
        <taxon>Pseudomonadati</taxon>
        <taxon>Pseudomonadota</taxon>
        <taxon>Betaproteobacteria</taxon>
        <taxon>Burkholderiales</taxon>
        <taxon>Comamonadaceae</taxon>
        <taxon>Polaromonas</taxon>
    </lineage>
</organism>
<gene>
    <name evidence="5 9" type="primary">recX</name>
    <name evidence="9" type="ORF">ABLV49_19750</name>
</gene>
<dbReference type="GO" id="GO:0006282">
    <property type="term" value="P:regulation of DNA repair"/>
    <property type="evidence" value="ECO:0007669"/>
    <property type="project" value="UniProtKB-UniRule"/>
</dbReference>
<evidence type="ECO:0000256" key="1">
    <source>
        <dbReference type="ARBA" id="ARBA00004496"/>
    </source>
</evidence>
<name>A0AAU7LR56_9BURK</name>
<feature type="domain" description="RecX first three-helical" evidence="8">
    <location>
        <begin position="18"/>
        <end position="55"/>
    </location>
</feature>
<dbReference type="InterPro" id="IPR036388">
    <property type="entry name" value="WH-like_DNA-bd_sf"/>
</dbReference>
<evidence type="ECO:0000256" key="3">
    <source>
        <dbReference type="ARBA" id="ARBA00018111"/>
    </source>
</evidence>
<evidence type="ECO:0000256" key="5">
    <source>
        <dbReference type="HAMAP-Rule" id="MF_01114"/>
    </source>
</evidence>
<dbReference type="AlphaFoldDB" id="A0AAU7LR56"/>
<dbReference type="InterPro" id="IPR053924">
    <property type="entry name" value="RecX_HTH_2nd"/>
</dbReference>
<dbReference type="Pfam" id="PF21981">
    <property type="entry name" value="RecX_HTH3"/>
    <property type="match status" value="1"/>
</dbReference>
<reference evidence="9" key="1">
    <citation type="submission" date="2024-05" db="EMBL/GenBank/DDBJ databases">
        <authorList>
            <person name="Bunk B."/>
            <person name="Swiderski J."/>
            <person name="Sproer C."/>
            <person name="Thiel V."/>
        </authorList>
    </citation>
    <scope>NUCLEOTIDE SEQUENCE</scope>
    <source>
        <strain evidence="9">DSM 17735</strain>
    </source>
</reference>
<dbReference type="HAMAP" id="MF_01114">
    <property type="entry name" value="RecX"/>
    <property type="match status" value="1"/>
</dbReference>
<comment type="function">
    <text evidence="5">Modulates RecA activity.</text>
</comment>
<evidence type="ECO:0000259" key="6">
    <source>
        <dbReference type="Pfam" id="PF02631"/>
    </source>
</evidence>
<dbReference type="InterPro" id="IPR053926">
    <property type="entry name" value="RecX_HTH_1st"/>
</dbReference>
<keyword evidence="4 5" id="KW-0963">Cytoplasm</keyword>
<evidence type="ECO:0000259" key="7">
    <source>
        <dbReference type="Pfam" id="PF21981"/>
    </source>
</evidence>
<evidence type="ECO:0000259" key="8">
    <source>
        <dbReference type="Pfam" id="PF21982"/>
    </source>
</evidence>
<dbReference type="Pfam" id="PF02631">
    <property type="entry name" value="RecX_HTH2"/>
    <property type="match status" value="1"/>
</dbReference>
<dbReference type="Pfam" id="PF21982">
    <property type="entry name" value="RecX_HTH1"/>
    <property type="match status" value="1"/>
</dbReference>
<dbReference type="PANTHER" id="PTHR33602">
    <property type="entry name" value="REGULATORY PROTEIN RECX FAMILY PROTEIN"/>
    <property type="match status" value="1"/>
</dbReference>
<comment type="similarity">
    <text evidence="2 5">Belongs to the RecX family.</text>
</comment>
<sequence length="157" mass="17242">MSEAKPASRAGFGLSLKGRALRYLAAREHSRAELERKLKPHEETPGQLAQVLDELQAKDFISEARVVESVINRRAARFGAARIKYELLNKGLGAEAVAEAVNSLKGSELERAQGIWRRKFDGPALDAAGRAKQMRFLAARGFGGDVIRRVVSQADED</sequence>
<evidence type="ECO:0000256" key="2">
    <source>
        <dbReference type="ARBA" id="ARBA00009695"/>
    </source>
</evidence>
<dbReference type="NCBIfam" id="NF001055">
    <property type="entry name" value="PRK00117.2-5"/>
    <property type="match status" value="1"/>
</dbReference>
<dbReference type="PANTHER" id="PTHR33602:SF1">
    <property type="entry name" value="REGULATORY PROTEIN RECX FAMILY PROTEIN"/>
    <property type="match status" value="1"/>
</dbReference>
<dbReference type="Gene3D" id="1.10.10.10">
    <property type="entry name" value="Winged helix-like DNA-binding domain superfamily/Winged helix DNA-binding domain"/>
    <property type="match status" value="3"/>
</dbReference>
<dbReference type="InterPro" id="IPR003783">
    <property type="entry name" value="Regulatory_RecX"/>
</dbReference>
<comment type="subcellular location">
    <subcellularLocation>
        <location evidence="1 5">Cytoplasm</location>
    </subcellularLocation>
</comment>
<feature type="domain" description="RecX third three-helical" evidence="7">
    <location>
        <begin position="108"/>
        <end position="151"/>
    </location>
</feature>
<dbReference type="GO" id="GO:0005737">
    <property type="term" value="C:cytoplasm"/>
    <property type="evidence" value="ECO:0007669"/>
    <property type="project" value="UniProtKB-SubCell"/>
</dbReference>
<protein>
    <recommendedName>
        <fullName evidence="3 5">Regulatory protein RecX</fullName>
    </recommendedName>
</protein>
<dbReference type="EMBL" id="CP157675">
    <property type="protein sequence ID" value="XBP70075.1"/>
    <property type="molecule type" value="Genomic_DNA"/>
</dbReference>
<feature type="domain" description="RecX second three-helical" evidence="6">
    <location>
        <begin position="62"/>
        <end position="100"/>
    </location>
</feature>
<accession>A0AAU7LR56</accession>
<dbReference type="RefSeq" id="WP_349279154.1">
    <property type="nucleotide sequence ID" value="NZ_CBCSCU010000007.1"/>
</dbReference>
<evidence type="ECO:0000256" key="4">
    <source>
        <dbReference type="ARBA" id="ARBA00022490"/>
    </source>
</evidence>